<dbReference type="AlphaFoldDB" id="A0A9W3Z0A8"/>
<protein>
    <submittedName>
        <fullName evidence="1">Uncharacterized protein</fullName>
    </submittedName>
</protein>
<gene>
    <name evidence="1" type="ORF">D7321_03205</name>
</gene>
<name>A0A9W3Z0A8_LACJH</name>
<proteinExistence type="predicted"/>
<dbReference type="Proteomes" id="UP000283758">
    <property type="component" value="Chromosome"/>
</dbReference>
<dbReference type="RefSeq" id="WP_127835576.1">
    <property type="nucleotide sequence ID" value="NZ_CP032680.1"/>
</dbReference>
<evidence type="ECO:0000313" key="2">
    <source>
        <dbReference type="Proteomes" id="UP000283758"/>
    </source>
</evidence>
<sequence length="95" mass="10556">MTEQQKQVLTAIAGFMLSAAYKIDQIETENEEEKSDGVGMIVSGVTQLVERFGLDEDEMTAKAGIAIMLDTVFDNFDTEASNFMDKLRKNLKGEN</sequence>
<organism evidence="1 2">
    <name type="scientific">Lactobacillus johnsonii</name>
    <dbReference type="NCBI Taxonomy" id="33959"/>
    <lineage>
        <taxon>Bacteria</taxon>
        <taxon>Bacillati</taxon>
        <taxon>Bacillota</taxon>
        <taxon>Bacilli</taxon>
        <taxon>Lactobacillales</taxon>
        <taxon>Lactobacillaceae</taxon>
        <taxon>Lactobacillus</taxon>
    </lineage>
</organism>
<reference evidence="1 2" key="1">
    <citation type="submission" date="2018-10" db="EMBL/GenBank/DDBJ databases">
        <title>Complete genome sequencing of Lactobacillus johnsonii ZLJ010.</title>
        <authorList>
            <person name="Zhang W."/>
            <person name="Ji H."/>
            <person name="Wang J."/>
            <person name="Zhang D."/>
            <person name="Liu H."/>
            <person name="Wang S."/>
            <person name="Wang Y."/>
        </authorList>
    </citation>
    <scope>NUCLEOTIDE SEQUENCE [LARGE SCALE GENOMIC DNA]</scope>
    <source>
        <strain evidence="1 2">ZLJ010</strain>
    </source>
</reference>
<dbReference type="EMBL" id="CP032680">
    <property type="protein sequence ID" value="AZZ67166.1"/>
    <property type="molecule type" value="Genomic_DNA"/>
</dbReference>
<evidence type="ECO:0000313" key="1">
    <source>
        <dbReference type="EMBL" id="AZZ67166.1"/>
    </source>
</evidence>
<accession>A0A9W3Z0A8</accession>